<gene>
    <name evidence="1" type="ORF">LOK49_LG12G00803</name>
</gene>
<dbReference type="EMBL" id="CM045770">
    <property type="protein sequence ID" value="KAI7991254.1"/>
    <property type="molecule type" value="Genomic_DNA"/>
</dbReference>
<accession>A0ACC0FRC7</accession>
<name>A0ACC0FRC7_9ERIC</name>
<comment type="caution">
    <text evidence="1">The sequence shown here is derived from an EMBL/GenBank/DDBJ whole genome shotgun (WGS) entry which is preliminary data.</text>
</comment>
<sequence length="522" mass="58851">MEAANLIISSSSSPINAKPVMEMTQEEEAKHGLAGFGRACFPDNFIFGTASAAYQYEGAANEGGRGPSIWDTFTHQRPGKISDGSNADVGIDFYHQFKDDVKIIKKMGLDAFRFSISWSRVLPSGKLSGGVNKEGIKFYSNLIDELLANGLKPFVTLFHWDLPQALEDEYGGFLSSQIVSDFCDYAELCFWEFGDKVKHWITLNEPVTFSQNGYVTGIHAPGRGSSSSSEPMNGDPATEPYLVSHNLLLAHAAAVQLYKQKFQECQKGVIGITLLSHWMVPHSDSSSDRNAAQRALDFMFGWYMEPLTRGDYPGSMRKIVRNRLPEFTETESEMVKGSFDFIGINYYTANYVADASSSSSLASHYSTTGKLSSVTDPMVHYSTEQNGVSIGPKANSYWLHVHPQGFYDLLVYTKEKYNNPLIYITENGVDELNDEKLTIKEARADKLRLSYHLHHLRYLLDAIRDGVNVKGYFQWSLLDNFEWNEGFSSRFGMIYVDYKDRSLTRYPKESALWFMNFLKKDA</sequence>
<reference evidence="1 2" key="1">
    <citation type="journal article" date="2022" name="Plant J.">
        <title>Chromosome-level genome of Camellia lanceoleosa provides a valuable resource for understanding genome evolution and self-incompatibility.</title>
        <authorList>
            <person name="Gong W."/>
            <person name="Xiao S."/>
            <person name="Wang L."/>
            <person name="Liao Z."/>
            <person name="Chang Y."/>
            <person name="Mo W."/>
            <person name="Hu G."/>
            <person name="Li W."/>
            <person name="Zhao G."/>
            <person name="Zhu H."/>
            <person name="Hu X."/>
            <person name="Ji K."/>
            <person name="Xiang X."/>
            <person name="Song Q."/>
            <person name="Yuan D."/>
            <person name="Jin S."/>
            <person name="Zhang L."/>
        </authorList>
    </citation>
    <scope>NUCLEOTIDE SEQUENCE [LARGE SCALE GENOMIC DNA]</scope>
    <source>
        <strain evidence="1">SQ_2022a</strain>
    </source>
</reference>
<keyword evidence="2" id="KW-1185">Reference proteome</keyword>
<proteinExistence type="predicted"/>
<organism evidence="1 2">
    <name type="scientific">Camellia lanceoleosa</name>
    <dbReference type="NCBI Taxonomy" id="1840588"/>
    <lineage>
        <taxon>Eukaryota</taxon>
        <taxon>Viridiplantae</taxon>
        <taxon>Streptophyta</taxon>
        <taxon>Embryophyta</taxon>
        <taxon>Tracheophyta</taxon>
        <taxon>Spermatophyta</taxon>
        <taxon>Magnoliopsida</taxon>
        <taxon>eudicotyledons</taxon>
        <taxon>Gunneridae</taxon>
        <taxon>Pentapetalae</taxon>
        <taxon>asterids</taxon>
        <taxon>Ericales</taxon>
        <taxon>Theaceae</taxon>
        <taxon>Camellia</taxon>
    </lineage>
</organism>
<evidence type="ECO:0000313" key="2">
    <source>
        <dbReference type="Proteomes" id="UP001060215"/>
    </source>
</evidence>
<protein>
    <submittedName>
        <fullName evidence="1">Beta-glucosidase 24</fullName>
    </submittedName>
</protein>
<dbReference type="Proteomes" id="UP001060215">
    <property type="component" value="Chromosome 13"/>
</dbReference>
<evidence type="ECO:0000313" key="1">
    <source>
        <dbReference type="EMBL" id="KAI7991254.1"/>
    </source>
</evidence>